<dbReference type="STRING" id="1182571.QR90_11295"/>
<feature type="transmembrane region" description="Helical" evidence="11">
    <location>
        <begin position="290"/>
        <end position="316"/>
    </location>
</feature>
<dbReference type="PRINTS" id="PR00120">
    <property type="entry name" value="HATPASE"/>
</dbReference>
<dbReference type="NCBIfam" id="TIGR01494">
    <property type="entry name" value="ATPase_P-type"/>
    <property type="match status" value="2"/>
</dbReference>
<dbReference type="NCBIfam" id="TIGR01525">
    <property type="entry name" value="ATPase-IB_hvy"/>
    <property type="match status" value="1"/>
</dbReference>
<evidence type="ECO:0000256" key="8">
    <source>
        <dbReference type="ARBA" id="ARBA00022967"/>
    </source>
</evidence>
<dbReference type="GO" id="GO:0016887">
    <property type="term" value="F:ATP hydrolysis activity"/>
    <property type="evidence" value="ECO:0007669"/>
    <property type="project" value="InterPro"/>
</dbReference>
<feature type="domain" description="P-type ATPase A" evidence="12">
    <location>
        <begin position="139"/>
        <end position="239"/>
    </location>
</feature>
<dbReference type="PROSITE" id="PS00154">
    <property type="entry name" value="ATPASE_E1_E2"/>
    <property type="match status" value="1"/>
</dbReference>
<dbReference type="InterPro" id="IPR023298">
    <property type="entry name" value="ATPase_P-typ_TM_dom_sf"/>
</dbReference>
<dbReference type="PANTHER" id="PTHR43079">
    <property type="entry name" value="PROBABLE CADMIUM/ZINC-TRANSPORTING ATPASE HMA1"/>
    <property type="match status" value="1"/>
</dbReference>
<evidence type="ECO:0000256" key="5">
    <source>
        <dbReference type="ARBA" id="ARBA00022741"/>
    </source>
</evidence>
<evidence type="ECO:0000256" key="3">
    <source>
        <dbReference type="ARBA" id="ARBA00022692"/>
    </source>
</evidence>
<dbReference type="InterPro" id="IPR059000">
    <property type="entry name" value="ATPase_P-type_domA"/>
</dbReference>
<gene>
    <name evidence="13" type="ORF">QR90_11295</name>
</gene>
<feature type="transmembrane region" description="Helical" evidence="11">
    <location>
        <begin position="630"/>
        <end position="649"/>
    </location>
</feature>
<evidence type="ECO:0000259" key="12">
    <source>
        <dbReference type="Pfam" id="PF00122"/>
    </source>
</evidence>
<dbReference type="InterPro" id="IPR036412">
    <property type="entry name" value="HAD-like_sf"/>
</dbReference>
<evidence type="ECO:0000256" key="7">
    <source>
        <dbReference type="ARBA" id="ARBA00022842"/>
    </source>
</evidence>
<feature type="transmembrane region" description="Helical" evidence="11">
    <location>
        <begin position="259"/>
        <end position="278"/>
    </location>
</feature>
<keyword evidence="3 11" id="KW-0812">Transmembrane</keyword>
<dbReference type="InterPro" id="IPR023214">
    <property type="entry name" value="HAD_sf"/>
</dbReference>
<reference evidence="14" key="1">
    <citation type="submission" date="2014-11" db="EMBL/GenBank/DDBJ databases">
        <title>Hymenobacter sp. DG25B genome submission.</title>
        <authorList>
            <person name="Jung H.-Y."/>
            <person name="Kim M.K."/>
            <person name="Srinivasan S."/>
            <person name="Lim S."/>
        </authorList>
    </citation>
    <scope>NUCLEOTIDE SEQUENCE [LARGE SCALE GENOMIC DNA]</scope>
    <source>
        <strain evidence="14">DY59</strain>
    </source>
</reference>
<keyword evidence="8" id="KW-1278">Translocase</keyword>
<evidence type="ECO:0000313" key="13">
    <source>
        <dbReference type="EMBL" id="AIZ45541.1"/>
    </source>
</evidence>
<dbReference type="AlphaFoldDB" id="A0A0A7KHB5"/>
<organism evidence="13 14">
    <name type="scientific">Deinococcus radiopugnans</name>
    <dbReference type="NCBI Taxonomy" id="57497"/>
    <lineage>
        <taxon>Bacteria</taxon>
        <taxon>Thermotogati</taxon>
        <taxon>Deinococcota</taxon>
        <taxon>Deinococci</taxon>
        <taxon>Deinococcales</taxon>
        <taxon>Deinococcaceae</taxon>
        <taxon>Deinococcus</taxon>
    </lineage>
</organism>
<keyword evidence="6 11" id="KW-0067">ATP-binding</keyword>
<dbReference type="Gene3D" id="3.40.1110.10">
    <property type="entry name" value="Calcium-transporting ATPase, cytoplasmic domain N"/>
    <property type="match status" value="1"/>
</dbReference>
<dbReference type="GO" id="GO:0005886">
    <property type="term" value="C:plasma membrane"/>
    <property type="evidence" value="ECO:0007669"/>
    <property type="project" value="UniProtKB-SubCell"/>
</dbReference>
<dbReference type="RefSeq" id="WP_039684619.1">
    <property type="nucleotide sequence ID" value="NZ_CP010028.1"/>
</dbReference>
<dbReference type="KEGG" id="dsw:QR90_11295"/>
<comment type="subcellular location">
    <subcellularLocation>
        <location evidence="11">Cell membrane</location>
    </subcellularLocation>
    <subcellularLocation>
        <location evidence="1">Membrane</location>
        <topology evidence="1">Multi-pass membrane protein</topology>
    </subcellularLocation>
</comment>
<dbReference type="Pfam" id="PF00702">
    <property type="entry name" value="Hydrolase"/>
    <property type="match status" value="1"/>
</dbReference>
<dbReference type="Gene3D" id="2.70.150.10">
    <property type="entry name" value="Calcium-transporting ATPase, cytoplasmic transduction domain A"/>
    <property type="match status" value="1"/>
</dbReference>
<proteinExistence type="inferred from homology"/>
<dbReference type="InterPro" id="IPR001757">
    <property type="entry name" value="P_typ_ATPase"/>
</dbReference>
<dbReference type="SFLD" id="SFLDG00002">
    <property type="entry name" value="C1.7:_P-type_atpase_like"/>
    <property type="match status" value="1"/>
</dbReference>
<dbReference type="EMBL" id="CP010028">
    <property type="protein sequence ID" value="AIZ45541.1"/>
    <property type="molecule type" value="Genomic_DNA"/>
</dbReference>
<dbReference type="Proteomes" id="UP000030634">
    <property type="component" value="Chromosome"/>
</dbReference>
<name>A0A0A7KHB5_9DEIO</name>
<accession>A0A0A7KHB5</accession>
<dbReference type="PANTHER" id="PTHR43079:SF1">
    <property type="entry name" value="CADMIUM_ZINC-TRANSPORTING ATPASE HMA1, CHLOROPLASTIC-RELATED"/>
    <property type="match status" value="1"/>
</dbReference>
<feature type="transmembrane region" description="Helical" evidence="11">
    <location>
        <begin position="27"/>
        <end position="51"/>
    </location>
</feature>
<keyword evidence="4 11" id="KW-0479">Metal-binding</keyword>
<keyword evidence="7" id="KW-0460">Magnesium</keyword>
<dbReference type="PRINTS" id="PR00119">
    <property type="entry name" value="CATATPASE"/>
</dbReference>
<feature type="transmembrane region" description="Helical" evidence="11">
    <location>
        <begin position="90"/>
        <end position="117"/>
    </location>
</feature>
<dbReference type="GO" id="GO:0019829">
    <property type="term" value="F:ATPase-coupled monoatomic cation transmembrane transporter activity"/>
    <property type="evidence" value="ECO:0007669"/>
    <property type="project" value="InterPro"/>
</dbReference>
<dbReference type="SUPFAM" id="SSF56784">
    <property type="entry name" value="HAD-like"/>
    <property type="match status" value="1"/>
</dbReference>
<dbReference type="GO" id="GO:0046872">
    <property type="term" value="F:metal ion binding"/>
    <property type="evidence" value="ECO:0007669"/>
    <property type="project" value="UniProtKB-KW"/>
</dbReference>
<sequence length="652" mass="68002">MTTPSAATPAHLTEPRRQPRFTLSPQLRFAVLMTGLTLVGLLVGATGQYLIDNPFVMWGGYLVAYLAGGIPAGREAMHSLFVERKLDVDLLMVLAALGAASIGQAADGAILLFLFSLSNTLQDWAMGRTKNAISALMDLNPAGATVRRDGRERWCELGEIRIGDMLIVKPGERIAADARVTRGQTAVDESPITGESLPIDKAVGAELASGTVNLNGSVEAEVLRPAGDSTLARLVALMEQAQTAKSRTETVTERWESPYATAVLVLVPLVFALLRYGFNLNVDDSWYRAMTFMVVASPCAVVISTPAVMLSAMAAAARGGVLFKSSAAMDALARVNTVAFDKTGTLTQAKMTVARVLAAEHMEGGEAGALALAAGLESHSEHPIAQAVVTLARERGVVPVSVRNAQAVPGMGIEATLDGGELGSVERAWAGNLRLMAREGASLSPAQDAALRELNAEGSSSVIVGVGARVLAVMGVSDTLRPGIAEAISSLRAAGVAHQVMLTGDKMEVAQAVAAQIGLTEYRAELLPEDKLRIMGELPGPLAMVGDGVNDAPALARADLGIAVASGTDVAIESADVVLMKNDLGKLAGAVKLAKDARRTVFMNLAFAFGVILLIAPLAVAGHIPLPLGVIAHEGGTVFVVFMGLRLLGHRL</sequence>
<feature type="transmembrane region" description="Helical" evidence="11">
    <location>
        <begin position="601"/>
        <end position="624"/>
    </location>
</feature>
<dbReference type="InterPro" id="IPR027256">
    <property type="entry name" value="P-typ_ATPase_IB"/>
</dbReference>
<dbReference type="GO" id="GO:0005524">
    <property type="term" value="F:ATP binding"/>
    <property type="evidence" value="ECO:0007669"/>
    <property type="project" value="UniProtKB-UniRule"/>
</dbReference>
<dbReference type="HOGENOM" id="CLU_001771_6_3_0"/>
<dbReference type="Gene3D" id="3.40.50.1000">
    <property type="entry name" value="HAD superfamily/HAD-like"/>
    <property type="match status" value="1"/>
</dbReference>
<dbReference type="InterPro" id="IPR023299">
    <property type="entry name" value="ATPase_P-typ_cyto_dom_N"/>
</dbReference>
<evidence type="ECO:0000256" key="9">
    <source>
        <dbReference type="ARBA" id="ARBA00022989"/>
    </source>
</evidence>
<comment type="similarity">
    <text evidence="2 11">Belongs to the cation transport ATPase (P-type) (TC 3.A.3) family. Type IB subfamily.</text>
</comment>
<evidence type="ECO:0000256" key="4">
    <source>
        <dbReference type="ARBA" id="ARBA00022723"/>
    </source>
</evidence>
<dbReference type="SUPFAM" id="SSF81653">
    <property type="entry name" value="Calcium ATPase, transduction domain A"/>
    <property type="match status" value="1"/>
</dbReference>
<dbReference type="InterPro" id="IPR044492">
    <property type="entry name" value="P_typ_ATPase_HD_dom"/>
</dbReference>
<dbReference type="InterPro" id="IPR018303">
    <property type="entry name" value="ATPase_P-typ_P_site"/>
</dbReference>
<dbReference type="Pfam" id="PF00122">
    <property type="entry name" value="E1-E2_ATPase"/>
    <property type="match status" value="1"/>
</dbReference>
<evidence type="ECO:0000256" key="11">
    <source>
        <dbReference type="RuleBase" id="RU362081"/>
    </source>
</evidence>
<evidence type="ECO:0000256" key="10">
    <source>
        <dbReference type="ARBA" id="ARBA00023136"/>
    </source>
</evidence>
<dbReference type="InterPro" id="IPR051949">
    <property type="entry name" value="Cation_Transport_ATPase"/>
</dbReference>
<evidence type="ECO:0000256" key="1">
    <source>
        <dbReference type="ARBA" id="ARBA00004141"/>
    </source>
</evidence>
<keyword evidence="9 11" id="KW-1133">Transmembrane helix</keyword>
<evidence type="ECO:0000256" key="2">
    <source>
        <dbReference type="ARBA" id="ARBA00006024"/>
    </source>
</evidence>
<keyword evidence="11" id="KW-1003">Cell membrane</keyword>
<keyword evidence="5 11" id="KW-0547">Nucleotide-binding</keyword>
<evidence type="ECO:0000256" key="6">
    <source>
        <dbReference type="ARBA" id="ARBA00022840"/>
    </source>
</evidence>
<dbReference type="SFLD" id="SFLDS00003">
    <property type="entry name" value="Haloacid_Dehalogenase"/>
    <property type="match status" value="1"/>
</dbReference>
<keyword evidence="10 11" id="KW-0472">Membrane</keyword>
<dbReference type="FunFam" id="2.70.150.10:FF:000002">
    <property type="entry name" value="Copper-transporting ATPase 1, putative"/>
    <property type="match status" value="1"/>
</dbReference>
<protein>
    <submittedName>
        <fullName evidence="13">ATPase</fullName>
    </submittedName>
</protein>
<evidence type="ECO:0000313" key="14">
    <source>
        <dbReference type="Proteomes" id="UP000030634"/>
    </source>
</evidence>
<dbReference type="SUPFAM" id="SSF81665">
    <property type="entry name" value="Calcium ATPase, transmembrane domain M"/>
    <property type="match status" value="1"/>
</dbReference>
<dbReference type="SFLD" id="SFLDF00027">
    <property type="entry name" value="p-type_atpase"/>
    <property type="match status" value="1"/>
</dbReference>
<dbReference type="InterPro" id="IPR008250">
    <property type="entry name" value="ATPase_P-typ_transduc_dom_A_sf"/>
</dbReference>